<keyword evidence="3" id="KW-1185">Reference proteome</keyword>
<proteinExistence type="predicted"/>
<evidence type="ECO:0000313" key="3">
    <source>
        <dbReference type="Proteomes" id="UP001470230"/>
    </source>
</evidence>
<dbReference type="EMBL" id="JAPFFF010000007">
    <property type="protein sequence ID" value="KAK8885224.1"/>
    <property type="molecule type" value="Genomic_DNA"/>
</dbReference>
<feature type="coiled-coil region" evidence="1">
    <location>
        <begin position="601"/>
        <end position="687"/>
    </location>
</feature>
<protein>
    <submittedName>
        <fullName evidence="2">Uncharacterized protein</fullName>
    </submittedName>
</protein>
<comment type="caution">
    <text evidence="2">The sequence shown here is derived from an EMBL/GenBank/DDBJ whole genome shotgun (WGS) entry which is preliminary data.</text>
</comment>
<accession>A0ABR2K276</accession>
<gene>
    <name evidence="2" type="ORF">M9Y10_040669</name>
</gene>
<organism evidence="2 3">
    <name type="scientific">Tritrichomonas musculus</name>
    <dbReference type="NCBI Taxonomy" id="1915356"/>
    <lineage>
        <taxon>Eukaryota</taxon>
        <taxon>Metamonada</taxon>
        <taxon>Parabasalia</taxon>
        <taxon>Tritrichomonadida</taxon>
        <taxon>Tritrichomonadidae</taxon>
        <taxon>Tritrichomonas</taxon>
    </lineage>
</organism>
<keyword evidence="1" id="KW-0175">Coiled coil</keyword>
<evidence type="ECO:0000313" key="2">
    <source>
        <dbReference type="EMBL" id="KAK8885224.1"/>
    </source>
</evidence>
<dbReference type="Proteomes" id="UP001470230">
    <property type="component" value="Unassembled WGS sequence"/>
</dbReference>
<evidence type="ECO:0000256" key="1">
    <source>
        <dbReference type="SAM" id="Coils"/>
    </source>
</evidence>
<name>A0ABR2K276_9EUKA</name>
<reference evidence="2 3" key="1">
    <citation type="submission" date="2024-04" db="EMBL/GenBank/DDBJ databases">
        <title>Tritrichomonas musculus Genome.</title>
        <authorList>
            <person name="Alves-Ferreira E."/>
            <person name="Grigg M."/>
            <person name="Lorenzi H."/>
            <person name="Galac M."/>
        </authorList>
    </citation>
    <scope>NUCLEOTIDE SEQUENCE [LARGE SCALE GENOMIC DNA]</scope>
    <source>
        <strain evidence="2 3">EAF2021</strain>
    </source>
</reference>
<sequence>MKSSKEYNQIQKSIHKILKDVSENKRRIEIGRRDMEEAKRLIPEKKASISFLKQKLMQLQEINKEYCQNNILKIKYAKQADKLSQLILTFQEDNKRYDNLNQNVADLPIEKEIEIKKKIDDVINQIQSEYTYNSDDYLLEQSHLNEINAALDSEIELLKLLKPDLVRFTDDFDIILDEFIDKYSPEDIQDFKSFKNIEIVPNDIQDIQIQGTKIDISHLSSSPASSMKGNIVSVIKDSKHKSNFILEEYQTQHQELSKIIEALKNRPINLRNQAVIENYLQSRMQKMRAIGVIRPIQLPSKSTGKSTQLKPLIDVIAKFDSFIEDLKKSQENRHFNQQPQLEIPPYQIPNAPKCVRRSTPSNELIRFADDLESVIERTKQMIPIEWNNSITQTYRSLLNLKKYEIDATSNSLNTISNIISEPKNEVENEVIEFDRSGFDRFKETFSRKLPQNMSNSLDIKRIALEVPDFEPPDLSNSTQDDDDYDFKLFDIPAESNQSFLNRVKTTNVILRELVNKKKTDVPQIQIPNPPEVDHPEIESKSLIEKVNEVLSPNQQTICYLKNEIANLNSRIEELSNRSIEKDVDDDVDDNSESPESIDSDINIYCNQLDLVNERCSKLEEQISEQSLKRDTIKRENDSLKLIIKSNDITPEMIKQMENEYQERSQKLQQLKDNWEESQELLRQLKAQT</sequence>